<comment type="pathway">
    <text evidence="6">Cofactor biosynthesis; phylloquinone biosynthesis.</text>
</comment>
<dbReference type="PANTHER" id="PTHR13929">
    <property type="entry name" value="1,4-DIHYDROXY-2-NAPHTHOATE OCTAPRENYLTRANSFERASE"/>
    <property type="match status" value="1"/>
</dbReference>
<dbReference type="InterPro" id="IPR026046">
    <property type="entry name" value="UBIAD1"/>
</dbReference>
<comment type="catalytic activity">
    <reaction evidence="6">
        <text>2-carboxy-1,4-naphthoquinone + phytyl diphosphate + H(+) = demethylphylloquinone + CO2 + diphosphate</text>
        <dbReference type="Rhea" id="RHEA:47740"/>
        <dbReference type="ChEBI" id="CHEBI:15378"/>
        <dbReference type="ChEBI" id="CHEBI:16526"/>
        <dbReference type="ChEBI" id="CHEBI:31087"/>
        <dbReference type="ChEBI" id="CHEBI:33019"/>
        <dbReference type="ChEBI" id="CHEBI:75434"/>
        <dbReference type="ChEBI" id="CHEBI:87842"/>
        <dbReference type="EC" id="2.5.1.130"/>
    </reaction>
</comment>
<evidence type="ECO:0000313" key="7">
    <source>
        <dbReference type="EMBL" id="AFZ35903.1"/>
    </source>
</evidence>
<gene>
    <name evidence="6" type="primary">menA</name>
    <name evidence="7" type="ordered locus">Sta7437_2362</name>
</gene>
<dbReference type="PANTHER" id="PTHR13929:SF0">
    <property type="entry name" value="UBIA PRENYLTRANSFERASE DOMAIN-CONTAINING PROTEIN 1"/>
    <property type="match status" value="1"/>
</dbReference>
<dbReference type="KEGG" id="scs:Sta7437_2362"/>
<evidence type="ECO:0000256" key="2">
    <source>
        <dbReference type="ARBA" id="ARBA00022679"/>
    </source>
</evidence>
<evidence type="ECO:0000256" key="6">
    <source>
        <dbReference type="HAMAP-Rule" id="MF_01938"/>
    </source>
</evidence>
<dbReference type="GO" id="GO:0042372">
    <property type="term" value="P:phylloquinone biosynthetic process"/>
    <property type="evidence" value="ECO:0007669"/>
    <property type="project" value="UniProtKB-UniRule"/>
</dbReference>
<name>K9XTN5_STAC7</name>
<feature type="transmembrane region" description="Helical" evidence="6">
    <location>
        <begin position="93"/>
        <end position="112"/>
    </location>
</feature>
<feature type="transmembrane region" description="Helical" evidence="6">
    <location>
        <begin position="177"/>
        <end position="197"/>
    </location>
</feature>
<dbReference type="InterPro" id="IPR011937">
    <property type="entry name" value="DHNA_phytyltransferase_MenA"/>
</dbReference>
<organism evidence="7 8">
    <name type="scientific">Stanieria cyanosphaera (strain ATCC 29371 / PCC 7437)</name>
    <dbReference type="NCBI Taxonomy" id="111780"/>
    <lineage>
        <taxon>Bacteria</taxon>
        <taxon>Bacillati</taxon>
        <taxon>Cyanobacteriota</taxon>
        <taxon>Cyanophyceae</taxon>
        <taxon>Pleurocapsales</taxon>
        <taxon>Dermocarpellaceae</taxon>
        <taxon>Stanieria</taxon>
    </lineage>
</organism>
<dbReference type="Proteomes" id="UP000010473">
    <property type="component" value="Chromosome"/>
</dbReference>
<evidence type="ECO:0000313" key="8">
    <source>
        <dbReference type="Proteomes" id="UP000010473"/>
    </source>
</evidence>
<dbReference type="EMBL" id="CP003653">
    <property type="protein sequence ID" value="AFZ35903.1"/>
    <property type="molecule type" value="Genomic_DNA"/>
</dbReference>
<dbReference type="STRING" id="111780.Sta7437_2362"/>
<keyword evidence="6" id="KW-0997">Cell inner membrane</keyword>
<dbReference type="EC" id="2.5.1.130" evidence="6"/>
<dbReference type="eggNOG" id="COG1575">
    <property type="taxonomic scope" value="Bacteria"/>
</dbReference>
<dbReference type="CDD" id="cd13962">
    <property type="entry name" value="PT_UbiA_UBIAD1"/>
    <property type="match status" value="1"/>
</dbReference>
<accession>K9XTN5</accession>
<evidence type="ECO:0000256" key="4">
    <source>
        <dbReference type="ARBA" id="ARBA00022989"/>
    </source>
</evidence>
<dbReference type="AlphaFoldDB" id="K9XTN5"/>
<dbReference type="UniPathway" id="UPA00995"/>
<comment type="similarity">
    <text evidence="6">Belongs to the MenA family. Type 2 subfamily.</text>
</comment>
<dbReference type="GO" id="GO:0005886">
    <property type="term" value="C:plasma membrane"/>
    <property type="evidence" value="ECO:0007669"/>
    <property type="project" value="UniProtKB-SubCell"/>
</dbReference>
<dbReference type="InterPro" id="IPR000537">
    <property type="entry name" value="UbiA_prenyltransferase"/>
</dbReference>
<dbReference type="HOGENOM" id="CLU_043611_2_0_3"/>
<protein>
    <recommendedName>
        <fullName evidence="6">2-carboxy-1,4-naphthoquinone phytyltransferase</fullName>
        <ecNumber evidence="6">2.5.1.130</ecNumber>
    </recommendedName>
    <alternativeName>
        <fullName evidence="6">1,4-dihydroxy-2-naphthoate phytyltransferase</fullName>
        <shortName evidence="6">DHNA phytyltransferase</shortName>
    </alternativeName>
</protein>
<evidence type="ECO:0000256" key="3">
    <source>
        <dbReference type="ARBA" id="ARBA00022692"/>
    </source>
</evidence>
<dbReference type="OrthoDB" id="506376at2"/>
<comment type="subcellular location">
    <subcellularLocation>
        <location evidence="6">Cell inner membrane</location>
        <topology evidence="6">Multi-pass membrane protein</topology>
    </subcellularLocation>
    <subcellularLocation>
        <location evidence="1">Membrane</location>
        <topology evidence="1">Multi-pass membrane protein</topology>
    </subcellularLocation>
</comment>
<feature type="transmembrane region" description="Helical" evidence="6">
    <location>
        <begin position="48"/>
        <end position="65"/>
    </location>
</feature>
<feature type="transmembrane region" description="Helical" evidence="6">
    <location>
        <begin position="225"/>
        <end position="258"/>
    </location>
</feature>
<feature type="transmembrane region" description="Helical" evidence="6">
    <location>
        <begin position="279"/>
        <end position="302"/>
    </location>
</feature>
<keyword evidence="2 6" id="KW-0808">Transferase</keyword>
<keyword evidence="5 6" id="KW-0472">Membrane</keyword>
<proteinExistence type="inferred from homology"/>
<dbReference type="Pfam" id="PF01040">
    <property type="entry name" value="UbiA"/>
    <property type="match status" value="1"/>
</dbReference>
<evidence type="ECO:0000256" key="5">
    <source>
        <dbReference type="ARBA" id="ARBA00023136"/>
    </source>
</evidence>
<keyword evidence="6" id="KW-1003">Cell membrane</keyword>
<reference evidence="8" key="1">
    <citation type="journal article" date="2013" name="Proc. Natl. Acad. Sci. U.S.A.">
        <title>Improving the coverage of the cyanobacterial phylum using diversity-driven genome sequencing.</title>
        <authorList>
            <person name="Shih P.M."/>
            <person name="Wu D."/>
            <person name="Latifi A."/>
            <person name="Axen S.D."/>
            <person name="Fewer D.P."/>
            <person name="Talla E."/>
            <person name="Calteau A."/>
            <person name="Cai F."/>
            <person name="Tandeau de Marsac N."/>
            <person name="Rippka R."/>
            <person name="Herdman M."/>
            <person name="Sivonen K."/>
            <person name="Coursin T."/>
            <person name="Laurent T."/>
            <person name="Goodwin L."/>
            <person name="Nolan M."/>
            <person name="Davenport K.W."/>
            <person name="Han C.S."/>
            <person name="Rubin E.M."/>
            <person name="Eisen J.A."/>
            <person name="Woyke T."/>
            <person name="Gugger M."/>
            <person name="Kerfeld C.A."/>
        </authorList>
    </citation>
    <scope>NUCLEOTIDE SEQUENCE [LARGE SCALE GENOMIC DNA]</scope>
    <source>
        <strain evidence="8">ATCC 29371 / PCC 7437</strain>
    </source>
</reference>
<dbReference type="RefSeq" id="WP_015193571.1">
    <property type="nucleotide sequence ID" value="NC_019748.1"/>
</dbReference>
<keyword evidence="3 6" id="KW-0812">Transmembrane</keyword>
<comment type="function">
    <text evidence="6">Involved in the synthesis of phylloquinone (vitamin K1). Catalyzes the transfer of a prenyl chain to 2-carboxy-1,4-naphthoquinone.</text>
</comment>
<evidence type="ECO:0000256" key="1">
    <source>
        <dbReference type="ARBA" id="ARBA00004141"/>
    </source>
</evidence>
<sequence length="310" mass="34164">MTTKLIPVENRKLWLAAIKPPMYSVAVIPIMVGTAAAYNQTGNFEPQIFFTFLSAAILIIAWLNLSNDVFDAETGIDINKAHSVVNLTGNKSLVFWIANLCLSLGIFGIFAITWWQQDGTVLGIILLCCALGYTYQGPPFRLGYLGLGEFICFFTFGPGAVSAAYYSQNQNFSSQCLASSILIGISTSIILFCSHFHQVEDDLAAGKKSPIVRLGTLKGSQVLNWLTASIFILTVIFIALNYLPWGSGLIFISFPLAYQLMNHVNQYHNRPDKVSNCKFLAVNLHFWSGLLLSLALVLPHLIPLIQSQFA</sequence>
<dbReference type="NCBIfam" id="TIGR02235">
    <property type="entry name" value="menA_cyano-plnt"/>
    <property type="match status" value="1"/>
</dbReference>
<dbReference type="PIRSF" id="PIRSF005355">
    <property type="entry name" value="UBIAD1"/>
    <property type="match status" value="1"/>
</dbReference>
<dbReference type="GO" id="GO:0004659">
    <property type="term" value="F:prenyltransferase activity"/>
    <property type="evidence" value="ECO:0007669"/>
    <property type="project" value="UniProtKB-UniRule"/>
</dbReference>
<keyword evidence="4 6" id="KW-1133">Transmembrane helix</keyword>
<dbReference type="PATRIC" id="fig|111780.3.peg.2459"/>
<dbReference type="GO" id="GO:0009234">
    <property type="term" value="P:menaquinone biosynthetic process"/>
    <property type="evidence" value="ECO:0007669"/>
    <property type="project" value="TreeGrafter"/>
</dbReference>
<feature type="transmembrane region" description="Helical" evidence="6">
    <location>
        <begin position="142"/>
        <end position="165"/>
    </location>
</feature>
<feature type="transmembrane region" description="Helical" evidence="6">
    <location>
        <begin position="20"/>
        <end position="39"/>
    </location>
</feature>
<keyword evidence="8" id="KW-1185">Reference proteome</keyword>
<dbReference type="HAMAP" id="MF_01938">
    <property type="entry name" value="MenA_2"/>
    <property type="match status" value="1"/>
</dbReference>